<dbReference type="InterPro" id="IPR001789">
    <property type="entry name" value="Sig_transdc_resp-reg_receiver"/>
</dbReference>
<feature type="domain" description="Response regulatory" evidence="2">
    <location>
        <begin position="1"/>
        <end position="69"/>
    </location>
</feature>
<feature type="modified residue" description="4-aspartylphosphate" evidence="1">
    <location>
        <position position="52"/>
    </location>
</feature>
<accession>A0A4R5VRN9</accession>
<evidence type="ECO:0000256" key="1">
    <source>
        <dbReference type="PROSITE-ProRule" id="PRU00169"/>
    </source>
</evidence>
<comment type="caution">
    <text evidence="3">The sequence shown here is derived from an EMBL/GenBank/DDBJ whole genome shotgun (WGS) entry which is preliminary data.</text>
</comment>
<evidence type="ECO:0000313" key="3">
    <source>
        <dbReference type="EMBL" id="TDK61086.1"/>
    </source>
</evidence>
<dbReference type="InterPro" id="IPR052048">
    <property type="entry name" value="ST_Response_Regulator"/>
</dbReference>
<keyword evidence="1" id="KW-0597">Phosphoprotein</keyword>
<reference evidence="3 4" key="1">
    <citation type="submission" date="2019-03" db="EMBL/GenBank/DDBJ databases">
        <title>Bacillus niacini sp. nov. a Nicotinate-Metabolizing Mesophile Isolated from Soil.</title>
        <authorList>
            <person name="Zhang G."/>
        </authorList>
    </citation>
    <scope>NUCLEOTIDE SEQUENCE [LARGE SCALE GENOMIC DNA]</scope>
    <source>
        <strain evidence="3 4">WN066</strain>
    </source>
</reference>
<dbReference type="Proteomes" id="UP000295132">
    <property type="component" value="Unassembled WGS sequence"/>
</dbReference>
<dbReference type="EMBL" id="SMYO01000006">
    <property type="protein sequence ID" value="TDK61086.1"/>
    <property type="molecule type" value="Genomic_DNA"/>
</dbReference>
<organism evidence="3 4">
    <name type="scientific">Bacillus salipaludis</name>
    <dbReference type="NCBI Taxonomy" id="2547811"/>
    <lineage>
        <taxon>Bacteria</taxon>
        <taxon>Bacillati</taxon>
        <taxon>Bacillota</taxon>
        <taxon>Bacilli</taxon>
        <taxon>Bacillales</taxon>
        <taxon>Bacillaceae</taxon>
        <taxon>Bacillus</taxon>
    </lineage>
</organism>
<protein>
    <submittedName>
        <fullName evidence="3">Response regulator</fullName>
    </submittedName>
</protein>
<dbReference type="PANTHER" id="PTHR43228:SF1">
    <property type="entry name" value="TWO-COMPONENT RESPONSE REGULATOR ARR22"/>
    <property type="match status" value="1"/>
</dbReference>
<dbReference type="RefSeq" id="WP_133335564.1">
    <property type="nucleotide sequence ID" value="NZ_JAVGVR010000001.1"/>
</dbReference>
<dbReference type="InterPro" id="IPR011006">
    <property type="entry name" value="CheY-like_superfamily"/>
</dbReference>
<dbReference type="SUPFAM" id="SSF52172">
    <property type="entry name" value="CheY-like"/>
    <property type="match status" value="1"/>
</dbReference>
<evidence type="ECO:0000313" key="4">
    <source>
        <dbReference type="Proteomes" id="UP000295132"/>
    </source>
</evidence>
<dbReference type="InterPro" id="IPR013785">
    <property type="entry name" value="Aldolase_TIM"/>
</dbReference>
<dbReference type="Pfam" id="PF00072">
    <property type="entry name" value="Response_reg"/>
    <property type="match status" value="1"/>
</dbReference>
<dbReference type="GO" id="GO:0000160">
    <property type="term" value="P:phosphorelay signal transduction system"/>
    <property type="evidence" value="ECO:0007669"/>
    <property type="project" value="InterPro"/>
</dbReference>
<dbReference type="PANTHER" id="PTHR43228">
    <property type="entry name" value="TWO-COMPONENT RESPONSE REGULATOR"/>
    <property type="match status" value="1"/>
</dbReference>
<dbReference type="PROSITE" id="PS50110">
    <property type="entry name" value="RESPONSE_REGULATORY"/>
    <property type="match status" value="1"/>
</dbReference>
<dbReference type="AlphaFoldDB" id="A0A4R5VRN9"/>
<proteinExistence type="predicted"/>
<name>A0A4R5VRN9_9BACI</name>
<dbReference type="Gene3D" id="3.20.20.70">
    <property type="entry name" value="Aldolase class I"/>
    <property type="match status" value="1"/>
</dbReference>
<gene>
    <name evidence="3" type="ORF">E2K98_13500</name>
</gene>
<sequence length="69" mass="7383">MFHFLNHSTLLYDSVTAAAEENVSGESIGEASNGKEAIEIANECKPDVILMDVQMPIMSGIEATTAILN</sequence>
<evidence type="ECO:0000259" key="2">
    <source>
        <dbReference type="PROSITE" id="PS50110"/>
    </source>
</evidence>